<gene>
    <name evidence="2" type="ORF">CTOB1V02_LOCUS10003</name>
</gene>
<proteinExistence type="predicted"/>
<dbReference type="GO" id="GO:0005730">
    <property type="term" value="C:nucleolus"/>
    <property type="evidence" value="ECO:0007669"/>
    <property type="project" value="TreeGrafter"/>
</dbReference>
<dbReference type="OrthoDB" id="10263597at2759"/>
<sequence>MVAFGKNKSRGVNKYKKPQSFTGTRKSKQRLKAKNAKPKPSVKFDENVNVEDVDVSNMVDSEDFEFLKKAVLGNSYSFLRDPSVLGSTKPTRRSDKKRNRMGEEGGGNHWEDDYAKMRRLEGDDNVSSTMMKTKHLLPIKTSKGKLIPQTLDVPLQEYSDGELDEAKTEDDEDIVPPEEPLTAVEELARKAADLKSKKEKIARWSAKVLENPDIHSDHLSHLVGLLNPKKESLQVQRLATISLTILYKDIIPAYRIAERDTSKQLLKKETLKLWKFENSLLSSYKSFLQRLGVLIAPLKQGQDLEWTSKSQELLVKVALQGLTTLLVLHPHFNLAENIVATLMPIAAKRQTALNATKLICDTFCALFRQDTVGTISLQVVRQMYRCSKARGFQIPGLLLESIQSLRLVPVDTEEETKAQARETLNKNAGLKRRSESRRERKKLKMKREVERDLTAAQAMENTTLRQRNQTAILSVLFTMLFRVVKSPTGKSNEVLTATLGGLAKFAHFINIDF</sequence>
<dbReference type="EMBL" id="OB664316">
    <property type="protein sequence ID" value="CAD7232162.1"/>
    <property type="molecule type" value="Genomic_DNA"/>
</dbReference>
<dbReference type="Pfam" id="PF07540">
    <property type="entry name" value="NOC3p"/>
    <property type="match status" value="1"/>
</dbReference>
<feature type="compositionally biased region" description="Basic residues" evidence="1">
    <location>
        <begin position="90"/>
        <end position="99"/>
    </location>
</feature>
<dbReference type="AlphaFoldDB" id="A0A7R8WP38"/>
<accession>A0A7R8WP38</accession>
<feature type="non-terminal residue" evidence="2">
    <location>
        <position position="513"/>
    </location>
</feature>
<evidence type="ECO:0000313" key="2">
    <source>
        <dbReference type="EMBL" id="CAD7232162.1"/>
    </source>
</evidence>
<dbReference type="GO" id="GO:0003682">
    <property type="term" value="F:chromatin binding"/>
    <property type="evidence" value="ECO:0007669"/>
    <property type="project" value="TreeGrafter"/>
</dbReference>
<name>A0A7R8WP38_9CRUS</name>
<organism evidence="2">
    <name type="scientific">Cyprideis torosa</name>
    <dbReference type="NCBI Taxonomy" id="163714"/>
    <lineage>
        <taxon>Eukaryota</taxon>
        <taxon>Metazoa</taxon>
        <taxon>Ecdysozoa</taxon>
        <taxon>Arthropoda</taxon>
        <taxon>Crustacea</taxon>
        <taxon>Oligostraca</taxon>
        <taxon>Ostracoda</taxon>
        <taxon>Podocopa</taxon>
        <taxon>Podocopida</taxon>
        <taxon>Cytherocopina</taxon>
        <taxon>Cytheroidea</taxon>
        <taxon>Cytherideidae</taxon>
        <taxon>Cyprideis</taxon>
    </lineage>
</organism>
<protein>
    <submittedName>
        <fullName evidence="2">Uncharacterized protein</fullName>
    </submittedName>
</protein>
<dbReference type="InterPro" id="IPR011501">
    <property type="entry name" value="Noc3_N"/>
</dbReference>
<feature type="compositionally biased region" description="Basic residues" evidence="1">
    <location>
        <begin position="7"/>
        <end position="17"/>
    </location>
</feature>
<reference evidence="2" key="1">
    <citation type="submission" date="2020-11" db="EMBL/GenBank/DDBJ databases">
        <authorList>
            <person name="Tran Van P."/>
        </authorList>
    </citation>
    <scope>NUCLEOTIDE SEQUENCE</scope>
</reference>
<dbReference type="GO" id="GO:0006270">
    <property type="term" value="P:DNA replication initiation"/>
    <property type="evidence" value="ECO:0007669"/>
    <property type="project" value="TreeGrafter"/>
</dbReference>
<dbReference type="InterPro" id="IPR016903">
    <property type="entry name" value="Nucleolar_cplx-assoc_3"/>
</dbReference>
<dbReference type="PANTHER" id="PTHR14428">
    <property type="entry name" value="NUCLEOLAR COMPLEX PROTEIN 3"/>
    <property type="match status" value="1"/>
</dbReference>
<feature type="region of interest" description="Disordered" evidence="1">
    <location>
        <begin position="1"/>
        <end position="43"/>
    </location>
</feature>
<feature type="region of interest" description="Disordered" evidence="1">
    <location>
        <begin position="80"/>
        <end position="111"/>
    </location>
</feature>
<feature type="compositionally biased region" description="Basic residues" evidence="1">
    <location>
        <begin position="25"/>
        <end position="37"/>
    </location>
</feature>
<dbReference type="PANTHER" id="PTHR14428:SF5">
    <property type="entry name" value="NUCLEOLAR COMPLEX PROTEIN 3 HOMOLOG"/>
    <property type="match status" value="1"/>
</dbReference>
<evidence type="ECO:0000256" key="1">
    <source>
        <dbReference type="SAM" id="MobiDB-lite"/>
    </source>
</evidence>